<name>A0ABC9Q053_STAA5</name>
<gene>
    <name evidence="1" type="ORF">ST398NM02_2128</name>
</gene>
<comment type="caution">
    <text evidence="1">The sequence shown here is derived from an EMBL/GenBank/DDBJ whole genome shotgun (WGS) entry which is preliminary data.</text>
</comment>
<dbReference type="PANTHER" id="PTHR33677:SF3">
    <property type="entry name" value="COPPER-SENSING TRANSCRIPTIONAL REPRESSOR RICR"/>
    <property type="match status" value="1"/>
</dbReference>
<dbReference type="InterPro" id="IPR038390">
    <property type="entry name" value="Metal_Tscrpt_repr_sf"/>
</dbReference>
<dbReference type="PANTHER" id="PTHR33677">
    <property type="entry name" value="TRANSCRIPTIONAL REPRESSOR FRMR-RELATED"/>
    <property type="match status" value="1"/>
</dbReference>
<dbReference type="InterPro" id="IPR003735">
    <property type="entry name" value="Metal_Tscrpt_repr"/>
</dbReference>
<evidence type="ECO:0000313" key="2">
    <source>
        <dbReference type="Proteomes" id="UP000003093"/>
    </source>
</evidence>
<dbReference type="AlphaFoldDB" id="A0ABC9Q053"/>
<proteinExistence type="predicted"/>
<protein>
    <submittedName>
        <fullName evidence="1">Cytosolic protein</fullName>
    </submittedName>
</protein>
<dbReference type="EMBL" id="AIDT01000006">
    <property type="protein sequence ID" value="EIA14244.1"/>
    <property type="molecule type" value="Genomic_DNA"/>
</dbReference>
<organism evidence="1 2">
    <name type="scientific">Staphylococcus aureus subsp. aureus DR10</name>
    <dbReference type="NCBI Taxonomy" id="1155079"/>
    <lineage>
        <taxon>Bacteria</taxon>
        <taxon>Bacillati</taxon>
        <taxon>Bacillota</taxon>
        <taxon>Bacilli</taxon>
        <taxon>Bacillales</taxon>
        <taxon>Staphylococcaceae</taxon>
        <taxon>Staphylococcus</taxon>
    </lineage>
</organism>
<evidence type="ECO:0000313" key="1">
    <source>
        <dbReference type="EMBL" id="EIA14244.1"/>
    </source>
</evidence>
<sequence length="118" mass="13512">MLTLCFMGYSIVRNVNEGVNAMTEQDNAHHSEQIKTNLKSRLNRIEGQVRAINRMIEEDVYCDDVLTQIRATRSALNSVAIKLLEQHMKSCIMNKVNQGAQEEAMEELLVTFQKLIKD</sequence>
<dbReference type="Pfam" id="PF02583">
    <property type="entry name" value="Trns_repr_metal"/>
    <property type="match status" value="1"/>
</dbReference>
<accession>A0ABC9Q053</accession>
<dbReference type="CDD" id="cd10152">
    <property type="entry name" value="SaCsoR-like_DUF156"/>
    <property type="match status" value="1"/>
</dbReference>
<dbReference type="Proteomes" id="UP000003093">
    <property type="component" value="Unassembled WGS sequence"/>
</dbReference>
<dbReference type="Gene3D" id="1.20.58.1000">
    <property type="entry name" value="Metal-sensitive repressor, helix protomer"/>
    <property type="match status" value="1"/>
</dbReference>
<dbReference type="GO" id="GO:0045892">
    <property type="term" value="P:negative regulation of DNA-templated transcription"/>
    <property type="evidence" value="ECO:0007669"/>
    <property type="project" value="UniProtKB-ARBA"/>
</dbReference>
<reference evidence="1 2" key="1">
    <citation type="journal article" date="2012" name="MBio">
        <title>Identification of a highly transmissible animal-independent Staphylococcus aureus ST398 clone with distinct genomic and cell adhesion properties.</title>
        <authorList>
            <person name="Uhlemann A.C."/>
            <person name="Porcella S.F."/>
            <person name="Trivedi S."/>
            <person name="Sullivan S.B."/>
            <person name="Hafer C."/>
            <person name="Kennedy A.D."/>
            <person name="Barbian K.D."/>
            <person name="McCarthy A.J."/>
            <person name="Street C."/>
            <person name="Hirschberg D.L."/>
            <person name="Lipkin W.I."/>
            <person name="Lindsay J.A."/>
            <person name="DeLeo F.R."/>
            <person name="Lowy F.D."/>
        </authorList>
    </citation>
    <scope>NUCLEOTIDE SEQUENCE [LARGE SCALE GENOMIC DNA]</scope>
    <source>
        <strain evidence="1 2">DR10</strain>
    </source>
</reference>